<gene>
    <name evidence="1" type="ORF">QVZ41_08100</name>
</gene>
<accession>A0ABT8VS85</accession>
<reference evidence="1" key="1">
    <citation type="submission" date="2023-07" db="EMBL/GenBank/DDBJ databases">
        <title>Wenyingzhuangia sp. chi5 genome sequencing and assembly.</title>
        <authorList>
            <person name="Park S."/>
        </authorList>
    </citation>
    <scope>NUCLEOTIDE SEQUENCE</scope>
    <source>
        <strain evidence="1">Chi5</strain>
    </source>
</reference>
<dbReference type="EMBL" id="JAUMIT010000003">
    <property type="protein sequence ID" value="MDO3694802.1"/>
    <property type="molecule type" value="Genomic_DNA"/>
</dbReference>
<dbReference type="PROSITE" id="PS51257">
    <property type="entry name" value="PROKAR_LIPOPROTEIN"/>
    <property type="match status" value="1"/>
</dbReference>
<evidence type="ECO:0000313" key="2">
    <source>
        <dbReference type="Proteomes" id="UP001168642"/>
    </source>
</evidence>
<dbReference type="Gene3D" id="1.25.40.390">
    <property type="match status" value="1"/>
</dbReference>
<name>A0ABT8VS85_9FLAO</name>
<dbReference type="Pfam" id="PF12771">
    <property type="entry name" value="SusD-like_2"/>
    <property type="match status" value="1"/>
</dbReference>
<dbReference type="InterPro" id="IPR041662">
    <property type="entry name" value="SusD-like_2"/>
</dbReference>
<sequence length="493" mass="54531">MRIKNIILYISSLCLTLSSCDSDELLKVNENPNVATSIDPDYLLGYAAYAWTGVRTGGDLYLPVGWANQAFSTGGNAGWGYAEDRYDISPFSTGNTWSGYFVSVGNNLNIAIEQAESAEPKNNNGAAQCKLVLANTMFENTMIFGDIPFRQAWKADEFTSPVFDPQEQILNDLLTMIDEAIAQIDITSVLKISNNDPYYKGDMEKWIKFGTSLKLKILMTMVDKDPSKASDIGALVNSSELITLSADNFEIDYYDETNSENPKFKIFKNYAGGENPWVFANTIGFTFMEDRNDPRISIYFDANDNGDYLPVDTATEAALDTDANLLSSPISVTKLWTADAPDLILSASEIQLLRAEIYARGIGVTADLNMANTLYKAGVKESLVYYSVSETDATTYVNGDLPDISTMSASDAEKEIHIQQWIDFQDRTLEGWINWRRSGPEGSEVPDLQLPPGAPAGGLFRRYTYPSDELTSNKNAPSGAGDLKLHDNLWFDL</sequence>
<dbReference type="RefSeq" id="WP_302884056.1">
    <property type="nucleotide sequence ID" value="NZ_JAUMIT010000003.1"/>
</dbReference>
<keyword evidence="1" id="KW-0449">Lipoprotein</keyword>
<protein>
    <submittedName>
        <fullName evidence="1">SusD/RagB family nutrient-binding outer membrane lipoprotein</fullName>
    </submittedName>
</protein>
<dbReference type="SUPFAM" id="SSF48452">
    <property type="entry name" value="TPR-like"/>
    <property type="match status" value="1"/>
</dbReference>
<evidence type="ECO:0000313" key="1">
    <source>
        <dbReference type="EMBL" id="MDO3694802.1"/>
    </source>
</evidence>
<organism evidence="1 2">
    <name type="scientific">Wenyingzhuangia gilva</name>
    <dbReference type="NCBI Taxonomy" id="3057677"/>
    <lineage>
        <taxon>Bacteria</taxon>
        <taxon>Pseudomonadati</taxon>
        <taxon>Bacteroidota</taxon>
        <taxon>Flavobacteriia</taxon>
        <taxon>Flavobacteriales</taxon>
        <taxon>Flavobacteriaceae</taxon>
        <taxon>Wenyingzhuangia</taxon>
    </lineage>
</organism>
<keyword evidence="2" id="KW-1185">Reference proteome</keyword>
<proteinExistence type="predicted"/>
<comment type="caution">
    <text evidence="1">The sequence shown here is derived from an EMBL/GenBank/DDBJ whole genome shotgun (WGS) entry which is preliminary data.</text>
</comment>
<dbReference type="InterPro" id="IPR011990">
    <property type="entry name" value="TPR-like_helical_dom_sf"/>
</dbReference>
<dbReference type="Proteomes" id="UP001168642">
    <property type="component" value="Unassembled WGS sequence"/>
</dbReference>